<organism evidence="2 3">
    <name type="scientific">Natronogracilivirga saccharolytica</name>
    <dbReference type="NCBI Taxonomy" id="2812953"/>
    <lineage>
        <taxon>Bacteria</taxon>
        <taxon>Pseudomonadati</taxon>
        <taxon>Balneolota</taxon>
        <taxon>Balneolia</taxon>
        <taxon>Balneolales</taxon>
        <taxon>Cyclonatronaceae</taxon>
        <taxon>Natronogracilivirga</taxon>
    </lineage>
</organism>
<reference evidence="2" key="1">
    <citation type="submission" date="2021-02" db="EMBL/GenBank/DDBJ databases">
        <title>Natronogracilivirga saccharolytica gen. nov. sp. nov. a new anaerobic, haloalkiliphilic carbohydrate-fermenting bacterium from soda lake and proposing of Cyclonatronumiaceae fam. nov. in the phylum Balneolaeota.</title>
        <authorList>
            <person name="Zhilina T.N."/>
            <person name="Sorokin D.Y."/>
            <person name="Zavarzina D.G."/>
            <person name="Toshchakov S.V."/>
            <person name="Kublanov I.V."/>
        </authorList>
    </citation>
    <scope>NUCLEOTIDE SEQUENCE</scope>
    <source>
        <strain evidence="2">Z-1702</strain>
    </source>
</reference>
<name>A0A8J7UST6_9BACT</name>
<feature type="domain" description="HNH nuclease" evidence="1">
    <location>
        <begin position="224"/>
        <end position="261"/>
    </location>
</feature>
<accession>A0A8J7UST6</accession>
<comment type="caution">
    <text evidence="2">The sequence shown here is derived from an EMBL/GenBank/DDBJ whole genome shotgun (WGS) entry which is preliminary data.</text>
</comment>
<gene>
    <name evidence="2" type="ORF">NATSA_04250</name>
</gene>
<dbReference type="Pfam" id="PF13395">
    <property type="entry name" value="HNH_4"/>
    <property type="match status" value="1"/>
</dbReference>
<dbReference type="InterPro" id="IPR003615">
    <property type="entry name" value="HNH_nuc"/>
</dbReference>
<keyword evidence="3" id="KW-1185">Reference proteome</keyword>
<dbReference type="AlphaFoldDB" id="A0A8J7UST6"/>
<dbReference type="Proteomes" id="UP000673975">
    <property type="component" value="Unassembled WGS sequence"/>
</dbReference>
<dbReference type="RefSeq" id="WP_210510705.1">
    <property type="nucleotide sequence ID" value="NZ_JAFIDN010000002.1"/>
</dbReference>
<dbReference type="EMBL" id="JAFIDN010000002">
    <property type="protein sequence ID" value="MBP3191871.1"/>
    <property type="molecule type" value="Genomic_DNA"/>
</dbReference>
<sequence>MISYPLGLLIYFWMFYYYPIFAHPVFIPQKNGESPDLNTGRTIAFRREFNHVIDYYRGKGGLRQFRYDLIHESVPDDIRPAVLSLMRKTRSTITRMPMKHLGFSIFNEHYSMVRSTSGTIREPSYAGLIRDAGRFVMHPELHDVLDEIGTLIIGHDSIIYGWADFTCSIARSHAPGSDLSREDMIALLHQAVDIPRDVGQVRRLLKRERAGGLRCVWSGREIRGDLNIDHALPYSLWQNNNLWNLLPVSAPVNSRKRDRIPTPGLIDRSAGRIREVWGLYAGNYGSQFYRELFEGLAVGRGGAAERARGTREPGGDVSGDFAVREAEGQSEIGRGDELDPAIGSLKQISAYLIDKRGFPEFDL</sequence>
<proteinExistence type="predicted"/>
<dbReference type="Gene3D" id="1.10.30.50">
    <property type="match status" value="1"/>
</dbReference>
<evidence type="ECO:0000313" key="3">
    <source>
        <dbReference type="Proteomes" id="UP000673975"/>
    </source>
</evidence>
<evidence type="ECO:0000313" key="2">
    <source>
        <dbReference type="EMBL" id="MBP3191871.1"/>
    </source>
</evidence>
<protein>
    <recommendedName>
        <fullName evidence="1">HNH nuclease domain-containing protein</fullName>
    </recommendedName>
</protein>
<evidence type="ECO:0000259" key="1">
    <source>
        <dbReference type="Pfam" id="PF13395"/>
    </source>
</evidence>